<evidence type="ECO:0000313" key="3">
    <source>
        <dbReference type="EMBL" id="CAD5125758.1"/>
    </source>
</evidence>
<keyword evidence="1" id="KW-0175">Coiled coil</keyword>
<feature type="coiled-coil region" evidence="1">
    <location>
        <begin position="157"/>
        <end position="184"/>
    </location>
</feature>
<organism evidence="3 4">
    <name type="scientific">Dimorphilus gyrociliatus</name>
    <dbReference type="NCBI Taxonomy" id="2664684"/>
    <lineage>
        <taxon>Eukaryota</taxon>
        <taxon>Metazoa</taxon>
        <taxon>Spiralia</taxon>
        <taxon>Lophotrochozoa</taxon>
        <taxon>Annelida</taxon>
        <taxon>Polychaeta</taxon>
        <taxon>Polychaeta incertae sedis</taxon>
        <taxon>Dinophilidae</taxon>
        <taxon>Dimorphilus</taxon>
    </lineage>
</organism>
<feature type="region of interest" description="Disordered" evidence="2">
    <location>
        <begin position="1"/>
        <end position="21"/>
    </location>
</feature>
<sequence>MDHIERQYVTSESSDEDDDDVESRVFKTVDEFIRYTIRRKTINSDLARKAAESVHELVNIDLDTDSRTRLVYYPSLEDLGVLWLRSELEEERRQASLQIENAYKYVENERLKVREIFDILYDIESLFGGDETQDALTTARNIYDKIKNMEYVTTGVGRRHEEDLKLLKDECEQLKNKLLEERKINSSQTGKLMYALGVAERAATKRRRRLLRNASVQTDIQKHRNKGIQFSGMSCISKAVQTVGSFGGIQQKKLALLNLGVGDEATPTRRSTGLPQLKKGVSFSLHDDNYQLRKNIHMGEVLRETKNMYCLSDEFLQKRSLLLKDSMKLKKTSLAELKNSSSNHWKLSSTNLSLSEDISENRKSFIPPIEETIRKRFTLSSEDQNVKKKENNEKSRQKKIMFSNGINTKDIKKRTTNEICLRCERPLTAPPPCRFHPRSRCKLEQYDVARGKILKVVQVWECCLRESTASGCCTAVDHV</sequence>
<reference evidence="3 4" key="1">
    <citation type="submission" date="2020-08" db="EMBL/GenBank/DDBJ databases">
        <authorList>
            <person name="Hejnol A."/>
        </authorList>
    </citation>
    <scope>NUCLEOTIDE SEQUENCE [LARGE SCALE GENOMIC DNA]</scope>
</reference>
<comment type="caution">
    <text evidence="3">The sequence shown here is derived from an EMBL/GenBank/DDBJ whole genome shotgun (WGS) entry which is preliminary data.</text>
</comment>
<keyword evidence="4" id="KW-1185">Reference proteome</keyword>
<name>A0A7I8WC54_9ANNE</name>
<dbReference type="Proteomes" id="UP000549394">
    <property type="component" value="Unassembled WGS sequence"/>
</dbReference>
<evidence type="ECO:0000256" key="2">
    <source>
        <dbReference type="SAM" id="MobiDB-lite"/>
    </source>
</evidence>
<evidence type="ECO:0000313" key="4">
    <source>
        <dbReference type="Proteomes" id="UP000549394"/>
    </source>
</evidence>
<evidence type="ECO:0000256" key="1">
    <source>
        <dbReference type="SAM" id="Coils"/>
    </source>
</evidence>
<gene>
    <name evidence="3" type="ORF">DGYR_LOCUS13082</name>
</gene>
<protein>
    <submittedName>
        <fullName evidence="3">DgyrCDS13971</fullName>
    </submittedName>
</protein>
<dbReference type="EMBL" id="CAJFCJ010000028">
    <property type="protein sequence ID" value="CAD5125758.1"/>
    <property type="molecule type" value="Genomic_DNA"/>
</dbReference>
<accession>A0A7I8WC54</accession>
<dbReference type="AlphaFoldDB" id="A0A7I8WC54"/>
<proteinExistence type="predicted"/>